<dbReference type="InterPro" id="IPR038513">
    <property type="entry name" value="FAIM1_dom_sf"/>
</dbReference>
<dbReference type="GO" id="GO:1902042">
    <property type="term" value="P:negative regulation of extrinsic apoptotic signaling pathway via death domain receptors"/>
    <property type="evidence" value="ECO:0007669"/>
    <property type="project" value="TreeGrafter"/>
</dbReference>
<dbReference type="EMBL" id="NIVC01003195">
    <property type="protein sequence ID" value="PAA52713.1"/>
    <property type="molecule type" value="Genomic_DNA"/>
</dbReference>
<keyword evidence="2" id="KW-1185">Reference proteome</keyword>
<evidence type="ECO:0000313" key="2">
    <source>
        <dbReference type="Proteomes" id="UP000215902"/>
    </source>
</evidence>
<sequence>LGLFLLTFKENSRKMEENGQKKVMSARWEVPLSDRVHVVQFDHGTTSGRRAIFLNGECIKREDFMFKLVGIEHFKIGSTPCTIEIVAADDFNYHYKLLVNGKSVQSFSENQARILKCWLPIIDGEFVRIVLEKDSLDVYVDGKVVETAGEFTDEGTETHFTVGDHACFIRAVSSGKRRTGIIQTLFIDDHEVTEAAVDQSC</sequence>
<reference evidence="1 2" key="1">
    <citation type="submission" date="2017-06" db="EMBL/GenBank/DDBJ databases">
        <title>A platform for efficient transgenesis in Macrostomum lignano, a flatworm model organism for stem cell research.</title>
        <authorList>
            <person name="Berezikov E."/>
        </authorList>
    </citation>
    <scope>NUCLEOTIDE SEQUENCE [LARGE SCALE GENOMIC DNA]</scope>
    <source>
        <strain evidence="1">DV1</strain>
        <tissue evidence="1">Whole organism</tissue>
    </source>
</reference>
<dbReference type="Gene3D" id="2.40.128.180">
    <property type="match status" value="2"/>
</dbReference>
<protein>
    <recommendedName>
        <fullName evidence="3">Fas apoptotic inhibitory molecule 1</fullName>
    </recommendedName>
</protein>
<evidence type="ECO:0000313" key="1">
    <source>
        <dbReference type="EMBL" id="PAA52713.1"/>
    </source>
</evidence>
<dbReference type="PANTHER" id="PTHR13088:SF3">
    <property type="entry name" value="FAS APOPTOTIC INHIBITORY MOLECULE 1"/>
    <property type="match status" value="1"/>
</dbReference>
<evidence type="ECO:0008006" key="3">
    <source>
        <dbReference type="Google" id="ProtNLM"/>
    </source>
</evidence>
<dbReference type="OrthoDB" id="6262731at2759"/>
<dbReference type="InterPro" id="IPR010695">
    <property type="entry name" value="FAIM1"/>
</dbReference>
<dbReference type="PANTHER" id="PTHR13088">
    <property type="entry name" value="FAS APOPTOTIC INHIBITORY MOLECULE FAIM"/>
    <property type="match status" value="1"/>
</dbReference>
<gene>
    <name evidence="1" type="ORF">BOX15_Mlig022478g7</name>
</gene>
<dbReference type="Pfam" id="PF06905">
    <property type="entry name" value="FAIM1"/>
    <property type="match status" value="1"/>
</dbReference>
<dbReference type="Proteomes" id="UP000215902">
    <property type="component" value="Unassembled WGS sequence"/>
</dbReference>
<organism evidence="1 2">
    <name type="scientific">Macrostomum lignano</name>
    <dbReference type="NCBI Taxonomy" id="282301"/>
    <lineage>
        <taxon>Eukaryota</taxon>
        <taxon>Metazoa</taxon>
        <taxon>Spiralia</taxon>
        <taxon>Lophotrochozoa</taxon>
        <taxon>Platyhelminthes</taxon>
        <taxon>Rhabditophora</taxon>
        <taxon>Macrostomorpha</taxon>
        <taxon>Macrostomida</taxon>
        <taxon>Macrostomidae</taxon>
        <taxon>Macrostomum</taxon>
    </lineage>
</organism>
<proteinExistence type="predicted"/>
<accession>A0A267DTS7</accession>
<dbReference type="AlphaFoldDB" id="A0A267DTS7"/>
<feature type="non-terminal residue" evidence="1">
    <location>
        <position position="1"/>
    </location>
</feature>
<name>A0A267DTS7_9PLAT</name>
<comment type="caution">
    <text evidence="1">The sequence shown here is derived from an EMBL/GenBank/DDBJ whole genome shotgun (WGS) entry which is preliminary data.</text>
</comment>